<feature type="compositionally biased region" description="Polar residues" evidence="1">
    <location>
        <begin position="135"/>
        <end position="160"/>
    </location>
</feature>
<feature type="region of interest" description="Disordered" evidence="1">
    <location>
        <begin position="61"/>
        <end position="96"/>
    </location>
</feature>
<accession>A0AAU9K223</accession>
<proteinExistence type="predicted"/>
<evidence type="ECO:0000313" key="2">
    <source>
        <dbReference type="EMBL" id="CAG9330968.1"/>
    </source>
</evidence>
<dbReference type="EMBL" id="CAJZBQ010000052">
    <property type="protein sequence ID" value="CAG9330968.1"/>
    <property type="molecule type" value="Genomic_DNA"/>
</dbReference>
<organism evidence="2 3">
    <name type="scientific">Blepharisma stoltei</name>
    <dbReference type="NCBI Taxonomy" id="1481888"/>
    <lineage>
        <taxon>Eukaryota</taxon>
        <taxon>Sar</taxon>
        <taxon>Alveolata</taxon>
        <taxon>Ciliophora</taxon>
        <taxon>Postciliodesmatophora</taxon>
        <taxon>Heterotrichea</taxon>
        <taxon>Heterotrichida</taxon>
        <taxon>Blepharismidae</taxon>
        <taxon>Blepharisma</taxon>
    </lineage>
</organism>
<comment type="caution">
    <text evidence="2">The sequence shown here is derived from an EMBL/GenBank/DDBJ whole genome shotgun (WGS) entry which is preliminary data.</text>
</comment>
<feature type="region of interest" description="Disordered" evidence="1">
    <location>
        <begin position="183"/>
        <end position="202"/>
    </location>
</feature>
<keyword evidence="3" id="KW-1185">Reference proteome</keyword>
<feature type="compositionally biased region" description="Polar residues" evidence="1">
    <location>
        <begin position="73"/>
        <end position="92"/>
    </location>
</feature>
<evidence type="ECO:0000256" key="1">
    <source>
        <dbReference type="SAM" id="MobiDB-lite"/>
    </source>
</evidence>
<gene>
    <name evidence="2" type="ORF">BSTOLATCC_MIC52377</name>
</gene>
<feature type="region of interest" description="Disordered" evidence="1">
    <location>
        <begin position="121"/>
        <end position="164"/>
    </location>
</feature>
<name>A0AAU9K223_9CILI</name>
<dbReference type="AlphaFoldDB" id="A0AAU9K223"/>
<dbReference type="Proteomes" id="UP001162131">
    <property type="component" value="Unassembled WGS sequence"/>
</dbReference>
<protein>
    <submittedName>
        <fullName evidence="2">Uncharacterized protein</fullName>
    </submittedName>
</protein>
<evidence type="ECO:0000313" key="3">
    <source>
        <dbReference type="Proteomes" id="UP001162131"/>
    </source>
</evidence>
<reference evidence="2" key="1">
    <citation type="submission" date="2021-09" db="EMBL/GenBank/DDBJ databases">
        <authorList>
            <consortium name="AG Swart"/>
            <person name="Singh M."/>
            <person name="Singh A."/>
            <person name="Seah K."/>
            <person name="Emmerich C."/>
        </authorList>
    </citation>
    <scope>NUCLEOTIDE SEQUENCE</scope>
    <source>
        <strain evidence="2">ATCC30299</strain>
    </source>
</reference>
<sequence>MTNIMIEPLEKSPMLKMYSRIGKASLHQYTSLFTKIYNTRSSDSTNENQNLDDVLKKISEKQEADTRRKRQSQPKPSSAFTSVSRETYSSIGSRARVVPDPGWYNPSYELTSSHVLSVPKFKTRKNRSRNKWESLKSSMLDHQSGSLTERNSQNETSDNYELTERPKDKVKCGIKFDLQLSRPPFASGKGPPHPSRFSYNPKSTMVSSTVNFKKMLDREDFYHSKKKKLMNPNFLLLNSKLARKIIDFSPQRVDTGLGLQRRSSMENFKLSSKKKKLHKRVLSVPIIEKFDPGCKLLFNRNPNRETDKLCFEKFESAIIKLSKIE</sequence>